<evidence type="ECO:0000256" key="1">
    <source>
        <dbReference type="SAM" id="Phobius"/>
    </source>
</evidence>
<evidence type="ECO:0000313" key="3">
    <source>
        <dbReference type="Proteomes" id="UP001472677"/>
    </source>
</evidence>
<gene>
    <name evidence="2" type="ORF">V6N12_029664</name>
</gene>
<keyword evidence="3" id="KW-1185">Reference proteome</keyword>
<name>A0ABR2CWS5_9ROSI</name>
<proteinExistence type="predicted"/>
<dbReference type="Proteomes" id="UP001472677">
    <property type="component" value="Unassembled WGS sequence"/>
</dbReference>
<evidence type="ECO:0000313" key="2">
    <source>
        <dbReference type="EMBL" id="KAK8524809.1"/>
    </source>
</evidence>
<dbReference type="EMBL" id="JBBPBM010000041">
    <property type="protein sequence ID" value="KAK8524809.1"/>
    <property type="molecule type" value="Genomic_DNA"/>
</dbReference>
<feature type="transmembrane region" description="Helical" evidence="1">
    <location>
        <begin position="38"/>
        <end position="57"/>
    </location>
</feature>
<protein>
    <submittedName>
        <fullName evidence="2">Uncharacterized protein</fullName>
    </submittedName>
</protein>
<comment type="caution">
    <text evidence="2">The sequence shown here is derived from an EMBL/GenBank/DDBJ whole genome shotgun (WGS) entry which is preliminary data.</text>
</comment>
<keyword evidence="1" id="KW-1133">Transmembrane helix</keyword>
<accession>A0ABR2CWS5</accession>
<keyword evidence="1" id="KW-0472">Membrane</keyword>
<organism evidence="2 3">
    <name type="scientific">Hibiscus sabdariffa</name>
    <name type="common">roselle</name>
    <dbReference type="NCBI Taxonomy" id="183260"/>
    <lineage>
        <taxon>Eukaryota</taxon>
        <taxon>Viridiplantae</taxon>
        <taxon>Streptophyta</taxon>
        <taxon>Embryophyta</taxon>
        <taxon>Tracheophyta</taxon>
        <taxon>Spermatophyta</taxon>
        <taxon>Magnoliopsida</taxon>
        <taxon>eudicotyledons</taxon>
        <taxon>Gunneridae</taxon>
        <taxon>Pentapetalae</taxon>
        <taxon>rosids</taxon>
        <taxon>malvids</taxon>
        <taxon>Malvales</taxon>
        <taxon>Malvaceae</taxon>
        <taxon>Malvoideae</taxon>
        <taxon>Hibiscus</taxon>
    </lineage>
</organism>
<keyword evidence="1" id="KW-0812">Transmembrane</keyword>
<sequence length="72" mass="7954">MSLRTLESRCFRCEHREKFTSTSASIHDSMLFFKLGGGAKLGTAVAAVVVAASAAMMRSKQDRIYAWKQPSK</sequence>
<reference evidence="2 3" key="1">
    <citation type="journal article" date="2024" name="G3 (Bethesda)">
        <title>Genome assembly of Hibiscus sabdariffa L. provides insights into metabolisms of medicinal natural products.</title>
        <authorList>
            <person name="Kim T."/>
        </authorList>
    </citation>
    <scope>NUCLEOTIDE SEQUENCE [LARGE SCALE GENOMIC DNA]</scope>
    <source>
        <strain evidence="2">TK-2024</strain>
        <tissue evidence="2">Old leaves</tissue>
    </source>
</reference>